<evidence type="ECO:0000256" key="3">
    <source>
        <dbReference type="ARBA" id="ARBA00022825"/>
    </source>
</evidence>
<keyword evidence="2" id="KW-0378">Hydrolase</keyword>
<evidence type="ECO:0000313" key="6">
    <source>
        <dbReference type="EMBL" id="MCE2593510.1"/>
    </source>
</evidence>
<dbReference type="InterPro" id="IPR023302">
    <property type="entry name" value="Pept_S9A_N"/>
</dbReference>
<protein>
    <submittedName>
        <fullName evidence="6">Prolyl oligopeptidase family serine peptidase</fullName>
    </submittedName>
</protein>
<keyword evidence="7" id="KW-1185">Reference proteome</keyword>
<evidence type="ECO:0000256" key="2">
    <source>
        <dbReference type="ARBA" id="ARBA00022801"/>
    </source>
</evidence>
<dbReference type="PANTHER" id="PTHR42881">
    <property type="entry name" value="PROLYL ENDOPEPTIDASE"/>
    <property type="match status" value="1"/>
</dbReference>
<organism evidence="6 7">
    <name type="scientific">Motilimonas cestriensis</name>
    <dbReference type="NCBI Taxonomy" id="2742685"/>
    <lineage>
        <taxon>Bacteria</taxon>
        <taxon>Pseudomonadati</taxon>
        <taxon>Pseudomonadota</taxon>
        <taxon>Gammaproteobacteria</taxon>
        <taxon>Alteromonadales</taxon>
        <taxon>Alteromonadales genera incertae sedis</taxon>
        <taxon>Motilimonas</taxon>
    </lineage>
</organism>
<comment type="caution">
    <text evidence="6">The sequence shown here is derived from an EMBL/GenBank/DDBJ whole genome shotgun (WGS) entry which is preliminary data.</text>
</comment>
<keyword evidence="3" id="KW-0720">Serine protease</keyword>
<dbReference type="Proteomes" id="UP001201273">
    <property type="component" value="Unassembled WGS sequence"/>
</dbReference>
<evidence type="ECO:0000313" key="7">
    <source>
        <dbReference type="Proteomes" id="UP001201273"/>
    </source>
</evidence>
<evidence type="ECO:0000256" key="1">
    <source>
        <dbReference type="ARBA" id="ARBA00022670"/>
    </source>
</evidence>
<reference evidence="6 7" key="1">
    <citation type="journal article" date="2022" name="Environ. Microbiol. Rep.">
        <title>Eco-phylogenetic analyses reveal divergent evolution of vitamin B12 metabolism in the marine bacterial family 'Psychromonadaceae'.</title>
        <authorList>
            <person name="Jin X."/>
            <person name="Yang Y."/>
            <person name="Cao H."/>
            <person name="Gao B."/>
            <person name="Zhao Z."/>
        </authorList>
    </citation>
    <scope>NUCLEOTIDE SEQUENCE [LARGE SCALE GENOMIC DNA]</scope>
    <source>
        <strain evidence="6 7">MKS20</strain>
    </source>
</reference>
<dbReference type="InterPro" id="IPR002470">
    <property type="entry name" value="Peptidase_S9A"/>
</dbReference>
<dbReference type="PRINTS" id="PR00862">
    <property type="entry name" value="PROLIGOPTASE"/>
</dbReference>
<dbReference type="SUPFAM" id="SSF50993">
    <property type="entry name" value="Peptidase/esterase 'gauge' domain"/>
    <property type="match status" value="1"/>
</dbReference>
<feature type="domain" description="Peptidase S9A N-terminal" evidence="5">
    <location>
        <begin position="3"/>
        <end position="385"/>
    </location>
</feature>
<dbReference type="RefSeq" id="WP_233051113.1">
    <property type="nucleotide sequence ID" value="NZ_JAIMJA010000001.1"/>
</dbReference>
<dbReference type="InterPro" id="IPR001375">
    <property type="entry name" value="Peptidase_S9_cat"/>
</dbReference>
<dbReference type="Pfam" id="PF02897">
    <property type="entry name" value="Peptidase_S9_N"/>
    <property type="match status" value="1"/>
</dbReference>
<dbReference type="Pfam" id="PF00326">
    <property type="entry name" value="Peptidase_S9"/>
    <property type="match status" value="1"/>
</dbReference>
<evidence type="ECO:0000259" key="4">
    <source>
        <dbReference type="Pfam" id="PF00326"/>
    </source>
</evidence>
<accession>A0ABS8W7Z6</accession>
<dbReference type="SUPFAM" id="SSF53474">
    <property type="entry name" value="alpha/beta-Hydrolases"/>
    <property type="match status" value="1"/>
</dbReference>
<dbReference type="EMBL" id="JAIMJA010000001">
    <property type="protein sequence ID" value="MCE2593510.1"/>
    <property type="molecule type" value="Genomic_DNA"/>
</dbReference>
<dbReference type="InterPro" id="IPR029058">
    <property type="entry name" value="AB_hydrolase_fold"/>
</dbReference>
<keyword evidence="1" id="KW-0645">Protease</keyword>
<proteinExistence type="predicted"/>
<dbReference type="Gene3D" id="2.130.10.120">
    <property type="entry name" value="Prolyl oligopeptidase, N-terminal domain"/>
    <property type="match status" value="1"/>
</dbReference>
<dbReference type="PANTHER" id="PTHR42881:SF13">
    <property type="entry name" value="PROLYL ENDOPEPTIDASE"/>
    <property type="match status" value="1"/>
</dbReference>
<dbReference type="InterPro" id="IPR051167">
    <property type="entry name" value="Prolyl_oligopep/macrocyclase"/>
</dbReference>
<evidence type="ECO:0000259" key="5">
    <source>
        <dbReference type="Pfam" id="PF02897"/>
    </source>
</evidence>
<name>A0ABS8W7Z6_9GAMM</name>
<feature type="domain" description="Peptidase S9 prolyl oligopeptidase catalytic" evidence="4">
    <location>
        <begin position="461"/>
        <end position="662"/>
    </location>
</feature>
<sequence>MEQDNYLWLEEVESQLALDWVREQNQRSQAELEQIPVFKPFQDAILSSLENDQKIPYGTRRNSDYFNFWQDKDHVKGIWRKTAFADFVSGTPRWQTLLDLDALNKQEQANWVIGAIDVLAPEHNKALIKLSPGGSDAGIVREFDLVSKTFLSDGFHLPEAKNMVTWVNEQQIIVATDFGPNSLTDSGYPAQVKLWHRQTSLNDSKLLLTIPTSEMGLFTFRLEQDDQSYTGVSRCIDFFHHRTYILVSQQLIELPLPEQHDIQGLFNDHLLVSLKADWLGFKQADLIALPMASLLCQQPEPTLVYRPSSKAAIQRVTPAKNVLYVELLENVSSRLLCLDKNWQVSDLTPQANLSLSVIDASEEDDSVLVKAEGFLLPESLFLLAPNQPPQMLRQLAPQFNASDLQVEQHWVNSKDGTQVPYFLIAKKDLELNGTTPTILYGYGGFEIALKPSYLAHAGKTWLAQGGAYAIANIRGGGEFGPAWHQAALTHQRQRAYDDFFAVAEDLINRKVTQPKHLGAMGGSNGGLLMGVCLTQRPELFNAINILVPLLDMKRFHLLLAGASWMAEYGNPDIAEDWAVIKTYSPYQNLVTNRHYPKVLLRTSTKDDRVHPAHARKLAAKMAELGHPFFYYENIEGGHAGAADLKQSAYTKAMDFAYFWHRLGHE</sequence>
<dbReference type="Gene3D" id="3.40.50.1820">
    <property type="entry name" value="alpha/beta hydrolase"/>
    <property type="match status" value="1"/>
</dbReference>
<gene>
    <name evidence="6" type="ORF">K6Y31_01600</name>
</gene>